<protein>
    <submittedName>
        <fullName evidence="1">Uncharacterized protein</fullName>
    </submittedName>
</protein>
<gene>
    <name evidence="1" type="ORF">Nepgr_020317</name>
</gene>
<organism evidence="1 2">
    <name type="scientific">Nepenthes gracilis</name>
    <name type="common">Slender pitcher plant</name>
    <dbReference type="NCBI Taxonomy" id="150966"/>
    <lineage>
        <taxon>Eukaryota</taxon>
        <taxon>Viridiplantae</taxon>
        <taxon>Streptophyta</taxon>
        <taxon>Embryophyta</taxon>
        <taxon>Tracheophyta</taxon>
        <taxon>Spermatophyta</taxon>
        <taxon>Magnoliopsida</taxon>
        <taxon>eudicotyledons</taxon>
        <taxon>Gunneridae</taxon>
        <taxon>Pentapetalae</taxon>
        <taxon>Caryophyllales</taxon>
        <taxon>Nepenthaceae</taxon>
        <taxon>Nepenthes</taxon>
    </lineage>
</organism>
<reference evidence="1" key="1">
    <citation type="submission" date="2023-05" db="EMBL/GenBank/DDBJ databases">
        <title>Nepenthes gracilis genome sequencing.</title>
        <authorList>
            <person name="Fukushima K."/>
        </authorList>
    </citation>
    <scope>NUCLEOTIDE SEQUENCE</scope>
    <source>
        <strain evidence="1">SING2019-196</strain>
    </source>
</reference>
<sequence length="101" mass="10887">MVLLMLPTSCFAPVVIVPCCPNCPCIALLLVMDPLPTWREDHFFLLAASTERLLKAAAAKWDVKSTWEDCSGVPSHAAEADADPASVIAKDCCCSRVMGCF</sequence>
<keyword evidence="2" id="KW-1185">Reference proteome</keyword>
<accession>A0AAD3SX35</accession>
<dbReference type="EMBL" id="BSYO01000019">
    <property type="protein sequence ID" value="GMH18476.1"/>
    <property type="molecule type" value="Genomic_DNA"/>
</dbReference>
<evidence type="ECO:0000313" key="1">
    <source>
        <dbReference type="EMBL" id="GMH18476.1"/>
    </source>
</evidence>
<dbReference type="AlphaFoldDB" id="A0AAD3SX35"/>
<evidence type="ECO:0000313" key="2">
    <source>
        <dbReference type="Proteomes" id="UP001279734"/>
    </source>
</evidence>
<name>A0AAD3SX35_NEPGR</name>
<comment type="caution">
    <text evidence="1">The sequence shown here is derived from an EMBL/GenBank/DDBJ whole genome shotgun (WGS) entry which is preliminary data.</text>
</comment>
<proteinExistence type="predicted"/>
<dbReference type="Proteomes" id="UP001279734">
    <property type="component" value="Unassembled WGS sequence"/>
</dbReference>